<dbReference type="GO" id="GO:0032993">
    <property type="term" value="C:protein-DNA complex"/>
    <property type="evidence" value="ECO:0007669"/>
    <property type="project" value="TreeGrafter"/>
</dbReference>
<evidence type="ECO:0000259" key="5">
    <source>
        <dbReference type="PROSITE" id="PS50931"/>
    </source>
</evidence>
<dbReference type="SUPFAM" id="SSF53850">
    <property type="entry name" value="Periplasmic binding protein-like II"/>
    <property type="match status" value="1"/>
</dbReference>
<evidence type="ECO:0000313" key="7">
    <source>
        <dbReference type="Proteomes" id="UP000584867"/>
    </source>
</evidence>
<evidence type="ECO:0000256" key="1">
    <source>
        <dbReference type="ARBA" id="ARBA00009437"/>
    </source>
</evidence>
<dbReference type="Gene3D" id="3.40.190.10">
    <property type="entry name" value="Periplasmic binding protein-like II"/>
    <property type="match status" value="2"/>
</dbReference>
<dbReference type="Pfam" id="PF03466">
    <property type="entry name" value="LysR_substrate"/>
    <property type="match status" value="1"/>
</dbReference>
<proteinExistence type="inferred from homology"/>
<dbReference type="GO" id="GO:0003677">
    <property type="term" value="F:DNA binding"/>
    <property type="evidence" value="ECO:0007669"/>
    <property type="project" value="UniProtKB-KW"/>
</dbReference>
<dbReference type="Pfam" id="PF00126">
    <property type="entry name" value="HTH_1"/>
    <property type="match status" value="1"/>
</dbReference>
<dbReference type="GO" id="GO:0003700">
    <property type="term" value="F:DNA-binding transcription factor activity"/>
    <property type="evidence" value="ECO:0007669"/>
    <property type="project" value="InterPro"/>
</dbReference>
<organism evidence="6 7">
    <name type="scientific">Granulicella mallensis</name>
    <dbReference type="NCBI Taxonomy" id="940614"/>
    <lineage>
        <taxon>Bacteria</taxon>
        <taxon>Pseudomonadati</taxon>
        <taxon>Acidobacteriota</taxon>
        <taxon>Terriglobia</taxon>
        <taxon>Terriglobales</taxon>
        <taxon>Acidobacteriaceae</taxon>
        <taxon>Granulicella</taxon>
    </lineage>
</organism>
<evidence type="ECO:0000313" key="6">
    <source>
        <dbReference type="EMBL" id="MBB5061946.1"/>
    </source>
</evidence>
<protein>
    <submittedName>
        <fullName evidence="6">DNA-binding transcriptional LysR family regulator</fullName>
    </submittedName>
</protein>
<dbReference type="SUPFAM" id="SSF46785">
    <property type="entry name" value="Winged helix' DNA-binding domain"/>
    <property type="match status" value="1"/>
</dbReference>
<dbReference type="RefSeq" id="WP_260330756.1">
    <property type="nucleotide sequence ID" value="NZ_JACHIO010000001.1"/>
</dbReference>
<keyword evidence="2" id="KW-0805">Transcription regulation</keyword>
<dbReference type="EMBL" id="JACHIO010000001">
    <property type="protein sequence ID" value="MBB5061946.1"/>
    <property type="molecule type" value="Genomic_DNA"/>
</dbReference>
<dbReference type="Gene3D" id="1.10.10.10">
    <property type="entry name" value="Winged helix-like DNA-binding domain superfamily/Winged helix DNA-binding domain"/>
    <property type="match status" value="1"/>
</dbReference>
<dbReference type="InterPro" id="IPR036390">
    <property type="entry name" value="WH_DNA-bd_sf"/>
</dbReference>
<reference evidence="6 7" key="1">
    <citation type="submission" date="2020-08" db="EMBL/GenBank/DDBJ databases">
        <title>Genomic Encyclopedia of Type Strains, Phase IV (KMG-V): Genome sequencing to study the core and pangenomes of soil and plant-associated prokaryotes.</title>
        <authorList>
            <person name="Whitman W."/>
        </authorList>
    </citation>
    <scope>NUCLEOTIDE SEQUENCE [LARGE SCALE GENOMIC DNA]</scope>
    <source>
        <strain evidence="6 7">X5P3</strain>
    </source>
</reference>
<dbReference type="InterPro" id="IPR036388">
    <property type="entry name" value="WH-like_DNA-bd_sf"/>
</dbReference>
<dbReference type="AlphaFoldDB" id="A0A7W7ZMJ7"/>
<dbReference type="PANTHER" id="PTHR30346:SF0">
    <property type="entry name" value="HCA OPERON TRANSCRIPTIONAL ACTIVATOR HCAR"/>
    <property type="match status" value="1"/>
</dbReference>
<comment type="similarity">
    <text evidence="1">Belongs to the LysR transcriptional regulatory family.</text>
</comment>
<name>A0A7W7ZMJ7_9BACT</name>
<dbReference type="InterPro" id="IPR005119">
    <property type="entry name" value="LysR_subst-bd"/>
</dbReference>
<dbReference type="PROSITE" id="PS50931">
    <property type="entry name" value="HTH_LYSR"/>
    <property type="match status" value="1"/>
</dbReference>
<keyword evidence="4" id="KW-0804">Transcription</keyword>
<comment type="caution">
    <text evidence="6">The sequence shown here is derived from an EMBL/GenBank/DDBJ whole genome shotgun (WGS) entry which is preliminary data.</text>
</comment>
<sequence length="247" mass="28059">MYEWAELRHFRYLLTILERQGFRAAAEELRTAQPNLSVQAQQFQENASVRLFRKMKGGRIRPTDTGVAFKVLARLLLETRDEVIDALIAIERGEIRSVRFGCSPLVEQGLFRTFCDLHKELLPVCPVRPTHGDTVHLAEEVISGKVDAAFVTLPLRHPDLRIEELRRDRLVACLRRDDSLAAKASLQANELQGNLAVLYHPQRHPDAHERLQELLREAGVYLEDYSCASHPSEMQALVKDGHGLALI</sequence>
<dbReference type="Proteomes" id="UP000584867">
    <property type="component" value="Unassembled WGS sequence"/>
</dbReference>
<evidence type="ECO:0000256" key="2">
    <source>
        <dbReference type="ARBA" id="ARBA00023015"/>
    </source>
</evidence>
<dbReference type="PANTHER" id="PTHR30346">
    <property type="entry name" value="TRANSCRIPTIONAL DUAL REGULATOR HCAR-RELATED"/>
    <property type="match status" value="1"/>
</dbReference>
<keyword evidence="3 6" id="KW-0238">DNA-binding</keyword>
<evidence type="ECO:0000256" key="3">
    <source>
        <dbReference type="ARBA" id="ARBA00023125"/>
    </source>
</evidence>
<gene>
    <name evidence="6" type="ORF">HDF15_000271</name>
</gene>
<accession>A0A7W7ZMJ7</accession>
<feature type="domain" description="HTH lysR-type" evidence="5">
    <location>
        <begin position="1"/>
        <end position="63"/>
    </location>
</feature>
<evidence type="ECO:0000256" key="4">
    <source>
        <dbReference type="ARBA" id="ARBA00023163"/>
    </source>
</evidence>
<dbReference type="InterPro" id="IPR000847">
    <property type="entry name" value="LysR_HTH_N"/>
</dbReference>